<reference evidence="2 3" key="2">
    <citation type="submission" date="2015-09" db="EMBL/GenBank/DDBJ databases">
        <title>Heavy metals and arsenic resistance mechanisms in polyextremophilic archaea of the family Ferroplasmaceae.</title>
        <authorList>
            <person name="Bulaev A.G."/>
            <person name="Kanygina A.V."/>
        </authorList>
    </citation>
    <scope>NUCLEOTIDE SEQUENCE [LARGE SCALE GENOMIC DNA]</scope>
    <source>
        <strain evidence="2 3">VT</strain>
    </source>
</reference>
<protein>
    <submittedName>
        <fullName evidence="2">Uncharacterized protein</fullName>
    </submittedName>
</protein>
<name>A0A0Q0RZR9_9ARCH</name>
<accession>A0A0Q0RZR9</accession>
<keyword evidence="3" id="KW-1185">Reference proteome</keyword>
<dbReference type="Proteomes" id="UP000050515">
    <property type="component" value="Unassembled WGS sequence"/>
</dbReference>
<reference evidence="1 4" key="1">
    <citation type="submission" date="2015-09" db="EMBL/GenBank/DDBJ databases">
        <title>Draft genome sequence of Acidiplasma aeolicum DSM 18409.</title>
        <authorList>
            <person name="Hemp J."/>
        </authorList>
    </citation>
    <scope>NUCLEOTIDE SEQUENCE [LARGE SCALE GENOMIC DNA]</scope>
    <source>
        <strain evidence="1 4">V</strain>
    </source>
</reference>
<evidence type="ECO:0000313" key="4">
    <source>
        <dbReference type="Proteomes" id="UP000050515"/>
    </source>
</evidence>
<proteinExistence type="predicted"/>
<dbReference type="PATRIC" id="fig|507754.4.peg.1122"/>
<comment type="caution">
    <text evidence="2">The sequence shown here is derived from an EMBL/GenBank/DDBJ whole genome shotgun (WGS) entry which is preliminary data.</text>
</comment>
<dbReference type="Proteomes" id="UP000050320">
    <property type="component" value="Unassembled WGS sequence"/>
</dbReference>
<dbReference type="AlphaFoldDB" id="A0A0Q0RZR9"/>
<evidence type="ECO:0000313" key="2">
    <source>
        <dbReference type="EMBL" id="KQB36103.1"/>
    </source>
</evidence>
<organism evidence="2 3">
    <name type="scientific">Acidiplasma aeolicum</name>
    <dbReference type="NCBI Taxonomy" id="507754"/>
    <lineage>
        <taxon>Archaea</taxon>
        <taxon>Methanobacteriati</taxon>
        <taxon>Thermoplasmatota</taxon>
        <taxon>Thermoplasmata</taxon>
        <taxon>Thermoplasmatales</taxon>
        <taxon>Ferroplasmaceae</taxon>
        <taxon>Acidiplasma</taxon>
    </lineage>
</organism>
<gene>
    <name evidence="2" type="ORF">AOG54_08090</name>
    <name evidence="1" type="ORF">SE19_03205</name>
</gene>
<dbReference type="EMBL" id="LKBG01000051">
    <property type="protein sequence ID" value="KQB36103.1"/>
    <property type="molecule type" value="Genomic_DNA"/>
</dbReference>
<evidence type="ECO:0000313" key="1">
    <source>
        <dbReference type="EMBL" id="KPV46954.1"/>
    </source>
</evidence>
<sequence>MLSFIMENNKFEHEISLFYNELINSKKEYLQLFSKLQIQIEGWFRGELMKYFDGNVHELTNKNREVKIPNQEPGKRKKADFKIKLNGDCCWIELKHLLIGNQINK</sequence>
<evidence type="ECO:0000313" key="3">
    <source>
        <dbReference type="Proteomes" id="UP000050320"/>
    </source>
</evidence>
<dbReference type="EMBL" id="LJCQ01000156">
    <property type="protein sequence ID" value="KPV46954.1"/>
    <property type="molecule type" value="Genomic_DNA"/>
</dbReference>